<evidence type="ECO:0000313" key="11">
    <source>
        <dbReference type="RefSeq" id="XP_040951360.1"/>
    </source>
</evidence>
<accession>A0ABM3A944</accession>
<evidence type="ECO:0000256" key="8">
    <source>
        <dbReference type="SAM" id="Phobius"/>
    </source>
</evidence>
<dbReference type="PANTHER" id="PTHR33288:SF10">
    <property type="entry name" value="CYTOCHROME F"/>
    <property type="match status" value="1"/>
</dbReference>
<dbReference type="RefSeq" id="XP_040951360.1">
    <property type="nucleotide sequence ID" value="XM_041095426.1"/>
</dbReference>
<dbReference type="InterPro" id="IPR002325">
    <property type="entry name" value="Cyt_f"/>
</dbReference>
<keyword evidence="2" id="KW-0602">Photosynthesis</keyword>
<feature type="domain" description="Cytochrome f large" evidence="9">
    <location>
        <begin position="36"/>
        <end position="158"/>
    </location>
</feature>
<dbReference type="PROSITE" id="PS51010">
    <property type="entry name" value="CYTF"/>
    <property type="match status" value="1"/>
</dbReference>
<dbReference type="Gene3D" id="2.60.40.830">
    <property type="entry name" value="Cytochrome f large domain"/>
    <property type="match status" value="3"/>
</dbReference>
<evidence type="ECO:0000256" key="5">
    <source>
        <dbReference type="ARBA" id="ARBA00022989"/>
    </source>
</evidence>
<reference evidence="11" key="2">
    <citation type="submission" date="2025-08" db="UniProtKB">
        <authorList>
            <consortium name="RefSeq"/>
        </authorList>
    </citation>
    <scope>IDENTIFICATION</scope>
</reference>
<dbReference type="InterPro" id="IPR024058">
    <property type="entry name" value="Cyt-f_TM"/>
</dbReference>
<reference evidence="10" key="1">
    <citation type="journal article" date="2020" name="Nat. Genet.">
        <title>Genomic diversifications of five Gossypium allopolyploid species and their impact on cotton improvement.</title>
        <authorList>
            <person name="Chen Z.J."/>
            <person name="Sreedasyam A."/>
            <person name="Ando A."/>
            <person name="Song Q."/>
            <person name="De Santiago L.M."/>
            <person name="Hulse-Kemp A.M."/>
            <person name="Ding M."/>
            <person name="Ye W."/>
            <person name="Kirkbride R.C."/>
            <person name="Jenkins J."/>
            <person name="Plott C."/>
            <person name="Lovell J."/>
            <person name="Lin Y.M."/>
            <person name="Vaughn R."/>
            <person name="Liu B."/>
            <person name="Simpson S."/>
            <person name="Scheffler B.E."/>
            <person name="Wen L."/>
            <person name="Saski C.A."/>
            <person name="Grover C.E."/>
            <person name="Hu G."/>
            <person name="Conover J.L."/>
            <person name="Carlson J.W."/>
            <person name="Shu S."/>
            <person name="Boston L.B."/>
            <person name="Williams M."/>
            <person name="Peterson D.G."/>
            <person name="McGee K."/>
            <person name="Jones D.C."/>
            <person name="Wendel J.F."/>
            <person name="Stelly D.M."/>
            <person name="Grimwood J."/>
            <person name="Schmutz J."/>
        </authorList>
    </citation>
    <scope>NUCLEOTIDE SEQUENCE [LARGE SCALE GENOMIC DNA]</scope>
    <source>
        <strain evidence="10">cv. TM-1</strain>
    </source>
</reference>
<dbReference type="InterPro" id="IPR036826">
    <property type="entry name" value="Cyt_f_lg_dom_sf"/>
</dbReference>
<evidence type="ECO:0000256" key="7">
    <source>
        <dbReference type="ARBA" id="ARBA00023136"/>
    </source>
</evidence>
<name>A0ABM3A944_GOSHI</name>
<keyword evidence="6" id="KW-0793">Thylakoid</keyword>
<proteinExistence type="predicted"/>
<dbReference type="Pfam" id="PF16639">
    <property type="entry name" value="Apocytochr_F_N"/>
    <property type="match status" value="1"/>
</dbReference>
<dbReference type="PANTHER" id="PTHR33288">
    <property type="match status" value="1"/>
</dbReference>
<organism evidence="10 11">
    <name type="scientific">Gossypium hirsutum</name>
    <name type="common">Upland cotton</name>
    <name type="synonym">Gossypium mexicanum</name>
    <dbReference type="NCBI Taxonomy" id="3635"/>
    <lineage>
        <taxon>Eukaryota</taxon>
        <taxon>Viridiplantae</taxon>
        <taxon>Streptophyta</taxon>
        <taxon>Embryophyta</taxon>
        <taxon>Tracheophyta</taxon>
        <taxon>Spermatophyta</taxon>
        <taxon>Magnoliopsida</taxon>
        <taxon>eudicotyledons</taxon>
        <taxon>Gunneridae</taxon>
        <taxon>Pentapetalae</taxon>
        <taxon>rosids</taxon>
        <taxon>malvids</taxon>
        <taxon>Malvales</taxon>
        <taxon>Malvaceae</taxon>
        <taxon>Malvoideae</taxon>
        <taxon>Gossypium</taxon>
    </lineage>
</organism>
<evidence type="ECO:0000256" key="2">
    <source>
        <dbReference type="ARBA" id="ARBA00022531"/>
    </source>
</evidence>
<dbReference type="SUPFAM" id="SSF103431">
    <property type="entry name" value="Cytochrome f subunit of the cytochrome b6f complex, transmembrane anchor"/>
    <property type="match status" value="1"/>
</dbReference>
<feature type="transmembrane region" description="Helical" evidence="8">
    <location>
        <begin position="217"/>
        <end position="234"/>
    </location>
</feature>
<evidence type="ECO:0000256" key="3">
    <source>
        <dbReference type="ARBA" id="ARBA00022640"/>
    </source>
</evidence>
<evidence type="ECO:0000313" key="10">
    <source>
        <dbReference type="Proteomes" id="UP000818029"/>
    </source>
</evidence>
<keyword evidence="4 8" id="KW-0812">Transmembrane</keyword>
<keyword evidence="7 8" id="KW-0472">Membrane</keyword>
<evidence type="ECO:0000259" key="9">
    <source>
        <dbReference type="Pfam" id="PF16639"/>
    </source>
</evidence>
<dbReference type="Gene3D" id="2.40.50.100">
    <property type="match status" value="1"/>
</dbReference>
<evidence type="ECO:0000256" key="6">
    <source>
        <dbReference type="ARBA" id="ARBA00023078"/>
    </source>
</evidence>
<keyword evidence="10" id="KW-1185">Reference proteome</keyword>
<evidence type="ECO:0000256" key="4">
    <source>
        <dbReference type="ARBA" id="ARBA00022692"/>
    </source>
</evidence>
<evidence type="ECO:0000256" key="1">
    <source>
        <dbReference type="ARBA" id="ARBA00004370"/>
    </source>
</evidence>
<dbReference type="SUPFAM" id="SSF49441">
    <property type="entry name" value="Cytochrome f, large domain"/>
    <property type="match status" value="1"/>
</dbReference>
<keyword evidence="5 8" id="KW-1133">Transmembrane helix</keyword>
<sequence>MQTRITFSWIKEEITRSISVSLMIYIITKAFISNAYPIFAQQGYENPREATGCIVCANCHLANKPMDIEVPQAVLPDIVFEAVVRIPYDMQLKQVLANGKKGALNVGVVLILPEGFELASPDRMSPEMKEKIGNLSFQNYRPTKKNILVIGPIRGDNRGRGQIYPDGNKSNNTVYNSTTVEGEYIKLDQPLTINPNVGGFGQEDAEIVLQDPLRVKGLLFFLASIVFAQIFLVLKKKQFEKVQVSEMNF</sequence>
<dbReference type="GeneID" id="121218335"/>
<dbReference type="PRINTS" id="PR00610">
    <property type="entry name" value="CYTOCHROMEF"/>
</dbReference>
<protein>
    <submittedName>
        <fullName evidence="11">Cytochrome f</fullName>
    </submittedName>
</protein>
<dbReference type="Gene3D" id="1.20.5.700">
    <property type="entry name" value="Single helix bin"/>
    <property type="match status" value="1"/>
</dbReference>
<dbReference type="Pfam" id="PF01333">
    <property type="entry name" value="Apocytochr_F_C"/>
    <property type="match status" value="1"/>
</dbReference>
<comment type="subcellular location">
    <subcellularLocation>
        <location evidence="1">Membrane</location>
    </subcellularLocation>
</comment>
<dbReference type="Proteomes" id="UP000818029">
    <property type="component" value="Chromosome D06"/>
</dbReference>
<keyword evidence="3" id="KW-0934">Plastid</keyword>
<gene>
    <name evidence="11" type="primary">LOC121218335</name>
</gene>
<dbReference type="InterPro" id="IPR024094">
    <property type="entry name" value="Cyt_f_lg_dom"/>
</dbReference>